<evidence type="ECO:0000256" key="1">
    <source>
        <dbReference type="SAM" id="Coils"/>
    </source>
</evidence>
<name>A0A9E2L188_9SPIR</name>
<protein>
    <submittedName>
        <fullName evidence="2">Uncharacterized protein</fullName>
    </submittedName>
</protein>
<reference evidence="2" key="2">
    <citation type="submission" date="2021-04" db="EMBL/GenBank/DDBJ databases">
        <authorList>
            <person name="Gilroy R."/>
        </authorList>
    </citation>
    <scope>NUCLEOTIDE SEQUENCE</scope>
    <source>
        <strain evidence="2">Gambia15-2214</strain>
    </source>
</reference>
<feature type="coiled-coil region" evidence="1">
    <location>
        <begin position="323"/>
        <end position="385"/>
    </location>
</feature>
<accession>A0A9E2L188</accession>
<organism evidence="2 3">
    <name type="scientific">Candidatus Treponema excrementipullorum</name>
    <dbReference type="NCBI Taxonomy" id="2838768"/>
    <lineage>
        <taxon>Bacteria</taxon>
        <taxon>Pseudomonadati</taxon>
        <taxon>Spirochaetota</taxon>
        <taxon>Spirochaetia</taxon>
        <taxon>Spirochaetales</taxon>
        <taxon>Treponemataceae</taxon>
        <taxon>Treponema</taxon>
    </lineage>
</organism>
<evidence type="ECO:0000313" key="2">
    <source>
        <dbReference type="EMBL" id="MBU3849315.1"/>
    </source>
</evidence>
<feature type="coiled-coil region" evidence="1">
    <location>
        <begin position="7"/>
        <end position="91"/>
    </location>
</feature>
<reference evidence="2" key="1">
    <citation type="journal article" date="2021" name="PeerJ">
        <title>Extensive microbial diversity within the chicken gut microbiome revealed by metagenomics and culture.</title>
        <authorList>
            <person name="Gilroy R."/>
            <person name="Ravi A."/>
            <person name="Getino M."/>
            <person name="Pursley I."/>
            <person name="Horton D.L."/>
            <person name="Alikhan N.F."/>
            <person name="Baker D."/>
            <person name="Gharbi K."/>
            <person name="Hall N."/>
            <person name="Watson M."/>
            <person name="Adriaenssens E.M."/>
            <person name="Foster-Nyarko E."/>
            <person name="Jarju S."/>
            <person name="Secka A."/>
            <person name="Antonio M."/>
            <person name="Oren A."/>
            <person name="Chaudhuri R.R."/>
            <person name="La Ragione R."/>
            <person name="Hildebrand F."/>
            <person name="Pallen M.J."/>
        </authorList>
    </citation>
    <scope>NUCLEOTIDE SEQUENCE</scope>
    <source>
        <strain evidence="2">Gambia15-2214</strain>
    </source>
</reference>
<dbReference type="AlphaFoldDB" id="A0A9E2L188"/>
<evidence type="ECO:0000313" key="3">
    <source>
        <dbReference type="Proteomes" id="UP000823914"/>
    </source>
</evidence>
<comment type="caution">
    <text evidence="2">The sequence shown here is derived from an EMBL/GenBank/DDBJ whole genome shotgun (WGS) entry which is preliminary data.</text>
</comment>
<keyword evidence="1" id="KW-0175">Coiled coil</keyword>
<proteinExistence type="predicted"/>
<gene>
    <name evidence="2" type="ORF">IAA16_01980</name>
</gene>
<dbReference type="EMBL" id="JAHLFV010000043">
    <property type="protein sequence ID" value="MBU3849315.1"/>
    <property type="molecule type" value="Genomic_DNA"/>
</dbReference>
<sequence>MSSNKTIVELEKRVETLQSQIVDLEESIGRGLFVADSREIQQQKSEYNEYEEKKKTLQNDIEHIRSLESVQSQLKQDLQSIEEQKQKLFDDLSLLHGDLGKALIDVGYKSGDQGFNECKSVLQETKEKRDEVQHALDELKLQMEGEPFFSKILSQFKYAAKKTTLFQLDKKTENWYEKLGKIACDLEDLFSAQEAGMLSGVLREAYVPCYDIKRQLMQLQEKQALSETQFDQNKSALEEKGVLAEAFDKRIKAINSEIDQEVVKQKKLCQTCGHDFVAKYVDPEGEVLTEFTNSENVSGVDTKIFDIRQLRREKLLYSRKIQIIKLTDKIESEEKLISSYEGKIQDNVNKITALEEKNKELHQLIENSTKTKEELMAQRHELETLATTSMRIEA</sequence>
<dbReference type="Proteomes" id="UP000823914">
    <property type="component" value="Unassembled WGS sequence"/>
</dbReference>